<dbReference type="EMBL" id="JABTCG010000004">
    <property type="protein sequence ID" value="MBD0851302.1"/>
    <property type="molecule type" value="Genomic_DNA"/>
</dbReference>
<keyword evidence="1" id="KW-1133">Transmembrane helix</keyword>
<keyword evidence="1" id="KW-0472">Membrane</keyword>
<dbReference type="Proteomes" id="UP000598350">
    <property type="component" value="Unassembled WGS sequence"/>
</dbReference>
<name>A0ABR7VCE8_9FLAO</name>
<keyword evidence="3" id="KW-1185">Reference proteome</keyword>
<protein>
    <submittedName>
        <fullName evidence="2">Uncharacterized protein</fullName>
    </submittedName>
</protein>
<keyword evidence="1" id="KW-0812">Transmembrane</keyword>
<comment type="caution">
    <text evidence="2">The sequence shown here is derived from an EMBL/GenBank/DDBJ whole genome shotgun (WGS) entry which is preliminary data.</text>
</comment>
<proteinExistence type="predicted"/>
<gene>
    <name evidence="2" type="ORF">HPE63_11540</name>
</gene>
<evidence type="ECO:0000256" key="1">
    <source>
        <dbReference type="SAM" id="Phobius"/>
    </source>
</evidence>
<evidence type="ECO:0000313" key="3">
    <source>
        <dbReference type="Proteomes" id="UP000598350"/>
    </source>
</evidence>
<dbReference type="RefSeq" id="WP_188314429.1">
    <property type="nucleotide sequence ID" value="NZ_JABTCG010000004.1"/>
</dbReference>
<feature type="transmembrane region" description="Helical" evidence="1">
    <location>
        <begin position="6"/>
        <end position="24"/>
    </location>
</feature>
<accession>A0ABR7VCE8</accession>
<reference evidence="2 3" key="1">
    <citation type="submission" date="2020-05" db="EMBL/GenBank/DDBJ databases">
        <title>The draft genome sequence of Maribacter arenosus CAU 1321.</title>
        <authorList>
            <person name="Mu L."/>
        </authorList>
    </citation>
    <scope>NUCLEOTIDE SEQUENCE [LARGE SCALE GENOMIC DNA]</scope>
    <source>
        <strain evidence="2 3">CAU 1321</strain>
    </source>
</reference>
<evidence type="ECO:0000313" key="2">
    <source>
        <dbReference type="EMBL" id="MBD0851302.1"/>
    </source>
</evidence>
<sequence length="167" mass="19305">MDISLIIVDLIVMVSVFLPYFLFISEGKRERKRKSAKIKQAIGNNSLNITQAENWGNTYIGLDTNQKKFLFLKITASECLEQLVDLNTLNGFQIIEKRKGIKRKGKKELLLERLDLEVLLKNSEPILMNFYDIDQMLQEDFELQRIQKWKAILIGQLSAKPFGKKAA</sequence>
<organism evidence="2 3">
    <name type="scientific">Maribacter arenosus</name>
    <dbReference type="NCBI Taxonomy" id="1854708"/>
    <lineage>
        <taxon>Bacteria</taxon>
        <taxon>Pseudomonadati</taxon>
        <taxon>Bacteroidota</taxon>
        <taxon>Flavobacteriia</taxon>
        <taxon>Flavobacteriales</taxon>
        <taxon>Flavobacteriaceae</taxon>
        <taxon>Maribacter</taxon>
    </lineage>
</organism>